<comment type="caution">
    <text evidence="1">The sequence shown here is derived from an EMBL/GenBank/DDBJ whole genome shotgun (WGS) entry which is preliminary data.</text>
</comment>
<sequence>MALDMALADVERLLSGPVKGEVKGILAHADEQGVPEVVGDQYPMGLAALLPFGWLWLVA</sequence>
<accession>A0ABP0NM46</accession>
<evidence type="ECO:0000313" key="2">
    <source>
        <dbReference type="Proteomes" id="UP001642484"/>
    </source>
</evidence>
<protein>
    <submittedName>
        <fullName evidence="1">Uncharacterized protein</fullName>
    </submittedName>
</protein>
<dbReference type="EMBL" id="CAXAMN010021952">
    <property type="protein sequence ID" value="CAK9064857.1"/>
    <property type="molecule type" value="Genomic_DNA"/>
</dbReference>
<keyword evidence="2" id="KW-1185">Reference proteome</keyword>
<name>A0ABP0NM46_9DINO</name>
<feature type="non-terminal residue" evidence="1">
    <location>
        <position position="59"/>
    </location>
</feature>
<reference evidence="1 2" key="1">
    <citation type="submission" date="2024-02" db="EMBL/GenBank/DDBJ databases">
        <authorList>
            <person name="Chen Y."/>
            <person name="Shah S."/>
            <person name="Dougan E. K."/>
            <person name="Thang M."/>
            <person name="Chan C."/>
        </authorList>
    </citation>
    <scope>NUCLEOTIDE SEQUENCE [LARGE SCALE GENOMIC DNA]</scope>
</reference>
<organism evidence="1 2">
    <name type="scientific">Durusdinium trenchii</name>
    <dbReference type="NCBI Taxonomy" id="1381693"/>
    <lineage>
        <taxon>Eukaryota</taxon>
        <taxon>Sar</taxon>
        <taxon>Alveolata</taxon>
        <taxon>Dinophyceae</taxon>
        <taxon>Suessiales</taxon>
        <taxon>Symbiodiniaceae</taxon>
        <taxon>Durusdinium</taxon>
    </lineage>
</organism>
<proteinExistence type="predicted"/>
<dbReference type="Proteomes" id="UP001642484">
    <property type="component" value="Unassembled WGS sequence"/>
</dbReference>
<evidence type="ECO:0000313" key="1">
    <source>
        <dbReference type="EMBL" id="CAK9064857.1"/>
    </source>
</evidence>
<gene>
    <name evidence="1" type="ORF">CCMP2556_LOCUS31884</name>
</gene>